<evidence type="ECO:0000313" key="6">
    <source>
        <dbReference type="Proteomes" id="UP001320420"/>
    </source>
</evidence>
<feature type="region of interest" description="Disordered" evidence="1">
    <location>
        <begin position="1"/>
        <end position="21"/>
    </location>
</feature>
<keyword evidence="2" id="KW-0732">Signal</keyword>
<dbReference type="GO" id="GO:0005634">
    <property type="term" value="C:nucleus"/>
    <property type="evidence" value="ECO:0007669"/>
    <property type="project" value="TreeGrafter"/>
</dbReference>
<dbReference type="InterPro" id="IPR008928">
    <property type="entry name" value="6-hairpin_glycosidase_sf"/>
</dbReference>
<dbReference type="SUPFAM" id="SSF48208">
    <property type="entry name" value="Six-hairpin glycosidases"/>
    <property type="match status" value="1"/>
</dbReference>
<accession>A0AAN9UJM5</accession>
<evidence type="ECO:0000313" key="5">
    <source>
        <dbReference type="EMBL" id="KAK7747790.1"/>
    </source>
</evidence>
<feature type="domain" description="Glycosyl hydrolase family 92 N-terminal" evidence="4">
    <location>
        <begin position="64"/>
        <end position="317"/>
    </location>
</feature>
<feature type="domain" description="Glycosyl hydrolase family 92" evidence="3">
    <location>
        <begin position="323"/>
        <end position="805"/>
    </location>
</feature>
<sequence>MAASSSHHHPPRRARNTPPRRSLRTFIPLSVLALLATSSPLVPTTAATATATATARDEDDILRFINPLIGSTNGGNVFAGATLPYGLAKPVADVDGQNTGGFATDGSNVIGFSTAHDSGTGGNPSLGNFPLFPQLCPDDSDVNSCAFRSGDRATPYAASSVAASPGRFALELASGVRAEMAASEHAALYRFGFPAPDDGGEEEQHPLVLLDLTDLWKSRQNGSVSVDDDSGRLKGNATFLPSFGAGSYVMHFCADFFGGAVHDSGVWVNNRAGTEPKELYVTRGFNLFYVEAGAWVRFADLASNGNNNTVTARMGISFISADQACRRAEEEIPDPPRDFDRLVAEAEDAWRAKLRPVSVRAGDGVSEALQTSFWSGLYRAMISPQNYTGENPHWDSAGIPYFDSYYCLWDAFRVQHPLLTIVDPAAQAEMVRSLLDTYAHEGWLPDCHMSLCQGWTQGGSNADVVLVDAYVKNLTAGIDWALALEAVVQDAEAEPLEWSHQGRGGLRSWKALGYIPYLDFDPVGFGTNSRSISRTLEYAYDDFCLATLADGLGRPDLHDKYLQRSANWQNLWKEDQNSVIRGNDTGFTGFFQPKYMNGTWGYQDPIACSALADFCSLTTNPSETFEASIWQYQFIVPQSTSTLIDLMGGDESFISRLDFFHTSGLADISNEPVFSTVYLYHYAGRPALSTKRLHTYIPASFNDTNDGLPGNDDSGSMGAFVVFGMLGLFPIAGQNVYLISAPFFEEVNITSPLTGNTATIRAVGFDPSYGDIYIQSATVNGEPWTKNWIGHELFTEGWTLELTLGAEESEWGQAVEDRPPSWIGTTRV</sequence>
<dbReference type="PANTHER" id="PTHR12143">
    <property type="entry name" value="PEPTIDE N-GLYCANASE PNGASE -RELATED"/>
    <property type="match status" value="1"/>
</dbReference>
<gene>
    <name evidence="5" type="ORF">SLS62_008826</name>
</gene>
<comment type="caution">
    <text evidence="5">The sequence shown here is derived from an EMBL/GenBank/DDBJ whole genome shotgun (WGS) entry which is preliminary data.</text>
</comment>
<evidence type="ECO:0000259" key="3">
    <source>
        <dbReference type="Pfam" id="PF07971"/>
    </source>
</evidence>
<dbReference type="InterPro" id="IPR050883">
    <property type="entry name" value="PNGase"/>
</dbReference>
<dbReference type="FunFam" id="1.20.1050.60:FF:000002">
    <property type="entry name" value="Glycosyl hydrolase family 92"/>
    <property type="match status" value="1"/>
</dbReference>
<protein>
    <recommendedName>
        <fullName evidence="7">Glycoside hydrolase family 92 protein</fullName>
    </recommendedName>
</protein>
<keyword evidence="6" id="KW-1185">Reference proteome</keyword>
<proteinExistence type="predicted"/>
<dbReference type="Gene3D" id="1.20.1050.60">
    <property type="entry name" value="alpha-1,2-mannosidase"/>
    <property type="match status" value="1"/>
</dbReference>
<dbReference type="NCBIfam" id="TIGR01180">
    <property type="entry name" value="aman2_put"/>
    <property type="match status" value="1"/>
</dbReference>
<evidence type="ECO:0000256" key="1">
    <source>
        <dbReference type="SAM" id="MobiDB-lite"/>
    </source>
</evidence>
<dbReference type="InterPro" id="IPR012939">
    <property type="entry name" value="Glyco_hydro_92"/>
</dbReference>
<feature type="chain" id="PRO_5042841429" description="Glycoside hydrolase family 92 protein" evidence="2">
    <location>
        <begin position="39"/>
        <end position="828"/>
    </location>
</feature>
<dbReference type="FunFam" id="1.20.1610.10:FF:000002">
    <property type="entry name" value="Alpha-1,2-mannosidase family protein"/>
    <property type="match status" value="1"/>
</dbReference>
<dbReference type="FunFam" id="2.70.98.10:FF:000010">
    <property type="entry name" value="Alpha-1,2-mannosidase family protein"/>
    <property type="match status" value="1"/>
</dbReference>
<dbReference type="GO" id="GO:0000224">
    <property type="term" value="F:peptide-N4-(N-acetyl-beta-glucosaminyl)asparagine amidase activity"/>
    <property type="evidence" value="ECO:0007669"/>
    <property type="project" value="TreeGrafter"/>
</dbReference>
<evidence type="ECO:0008006" key="7">
    <source>
        <dbReference type="Google" id="ProtNLM"/>
    </source>
</evidence>
<dbReference type="Proteomes" id="UP001320420">
    <property type="component" value="Unassembled WGS sequence"/>
</dbReference>
<dbReference type="EMBL" id="JAKJXP020000086">
    <property type="protein sequence ID" value="KAK7747790.1"/>
    <property type="molecule type" value="Genomic_DNA"/>
</dbReference>
<feature type="compositionally biased region" description="Basic residues" evidence="1">
    <location>
        <begin position="1"/>
        <end position="15"/>
    </location>
</feature>
<dbReference type="GO" id="GO:0006516">
    <property type="term" value="P:glycoprotein catabolic process"/>
    <property type="evidence" value="ECO:0007669"/>
    <property type="project" value="TreeGrafter"/>
</dbReference>
<feature type="signal peptide" evidence="2">
    <location>
        <begin position="1"/>
        <end position="38"/>
    </location>
</feature>
<organism evidence="5 6">
    <name type="scientific">Diatrype stigma</name>
    <dbReference type="NCBI Taxonomy" id="117547"/>
    <lineage>
        <taxon>Eukaryota</taxon>
        <taxon>Fungi</taxon>
        <taxon>Dikarya</taxon>
        <taxon>Ascomycota</taxon>
        <taxon>Pezizomycotina</taxon>
        <taxon>Sordariomycetes</taxon>
        <taxon>Xylariomycetidae</taxon>
        <taxon>Xylariales</taxon>
        <taxon>Diatrypaceae</taxon>
        <taxon>Diatrype</taxon>
    </lineage>
</organism>
<dbReference type="InterPro" id="IPR005887">
    <property type="entry name" value="GH92_a_mannosidase_put"/>
</dbReference>
<dbReference type="AlphaFoldDB" id="A0AAN9UJM5"/>
<dbReference type="PANTHER" id="PTHR12143:SF23">
    <property type="entry name" value="PUTATIVE-RELATED"/>
    <property type="match status" value="1"/>
</dbReference>
<dbReference type="InterPro" id="IPR014718">
    <property type="entry name" value="GH-type_carb-bd"/>
</dbReference>
<dbReference type="FunFam" id="3.30.2080.10:FF:000001">
    <property type="entry name" value="Alpha-1,2-mannosidase subfamily"/>
    <property type="match status" value="1"/>
</dbReference>
<dbReference type="Gene3D" id="1.20.1610.10">
    <property type="entry name" value="alpha-1,2-mannosidases domains"/>
    <property type="match status" value="1"/>
</dbReference>
<dbReference type="Gene3D" id="2.70.98.10">
    <property type="match status" value="1"/>
</dbReference>
<evidence type="ECO:0000259" key="4">
    <source>
        <dbReference type="Pfam" id="PF17678"/>
    </source>
</evidence>
<dbReference type="GO" id="GO:0005829">
    <property type="term" value="C:cytosol"/>
    <property type="evidence" value="ECO:0007669"/>
    <property type="project" value="TreeGrafter"/>
</dbReference>
<evidence type="ECO:0000256" key="2">
    <source>
        <dbReference type="SAM" id="SignalP"/>
    </source>
</evidence>
<dbReference type="Pfam" id="PF17678">
    <property type="entry name" value="Glyco_hydro_92N"/>
    <property type="match status" value="1"/>
</dbReference>
<dbReference type="GO" id="GO:0005975">
    <property type="term" value="P:carbohydrate metabolic process"/>
    <property type="evidence" value="ECO:0007669"/>
    <property type="project" value="InterPro"/>
</dbReference>
<dbReference type="GO" id="GO:0030246">
    <property type="term" value="F:carbohydrate binding"/>
    <property type="evidence" value="ECO:0007669"/>
    <property type="project" value="InterPro"/>
</dbReference>
<name>A0AAN9UJM5_9PEZI</name>
<dbReference type="Pfam" id="PF07971">
    <property type="entry name" value="Glyco_hydro_92"/>
    <property type="match status" value="1"/>
</dbReference>
<reference evidence="5 6" key="1">
    <citation type="submission" date="2024-02" db="EMBL/GenBank/DDBJ databases">
        <title>De novo assembly and annotation of 12 fungi associated with fruit tree decline syndrome in Ontario, Canada.</title>
        <authorList>
            <person name="Sulman M."/>
            <person name="Ellouze W."/>
            <person name="Ilyukhin E."/>
        </authorList>
    </citation>
    <scope>NUCLEOTIDE SEQUENCE [LARGE SCALE GENOMIC DNA]</scope>
    <source>
        <strain evidence="5 6">M11/M66-122</strain>
    </source>
</reference>
<dbReference type="Gene3D" id="3.30.2080.10">
    <property type="entry name" value="GH92 mannosidase domain"/>
    <property type="match status" value="1"/>
</dbReference>
<dbReference type="InterPro" id="IPR041371">
    <property type="entry name" value="GH92_N"/>
</dbReference>